<evidence type="ECO:0000313" key="7">
    <source>
        <dbReference type="Proteomes" id="UP000031408"/>
    </source>
</evidence>
<name>A0A0C1IKS7_9BACT</name>
<keyword evidence="2 5" id="KW-0812">Transmembrane</keyword>
<evidence type="ECO:0000313" key="6">
    <source>
        <dbReference type="EMBL" id="KIC94785.1"/>
    </source>
</evidence>
<dbReference type="InterPro" id="IPR003825">
    <property type="entry name" value="Colicin-V_CvpA"/>
</dbReference>
<gene>
    <name evidence="6" type="ORF">OI18_09935</name>
</gene>
<keyword evidence="3 5" id="KW-1133">Transmembrane helix</keyword>
<dbReference type="GO" id="GO:0016020">
    <property type="term" value="C:membrane"/>
    <property type="evidence" value="ECO:0007669"/>
    <property type="project" value="UniProtKB-SubCell"/>
</dbReference>
<dbReference type="OrthoDB" id="1492026at2"/>
<dbReference type="AlphaFoldDB" id="A0A0C1IKS7"/>
<dbReference type="GO" id="GO:0009403">
    <property type="term" value="P:toxin biosynthetic process"/>
    <property type="evidence" value="ECO:0007669"/>
    <property type="project" value="InterPro"/>
</dbReference>
<comment type="subcellular location">
    <subcellularLocation>
        <location evidence="1">Membrane</location>
        <topology evidence="1">Multi-pass membrane protein</topology>
    </subcellularLocation>
</comment>
<dbReference type="EMBL" id="JSVC01000010">
    <property type="protein sequence ID" value="KIC94785.1"/>
    <property type="molecule type" value="Genomic_DNA"/>
</dbReference>
<reference evidence="6 7" key="1">
    <citation type="submission" date="2014-11" db="EMBL/GenBank/DDBJ databases">
        <title>Genome sequence of Flavihumibacter solisilvae 3-3.</title>
        <authorList>
            <person name="Zhou G."/>
            <person name="Li M."/>
            <person name="Wang G."/>
        </authorList>
    </citation>
    <scope>NUCLEOTIDE SEQUENCE [LARGE SCALE GENOMIC DNA]</scope>
    <source>
        <strain evidence="6 7">3-3</strain>
    </source>
</reference>
<sequence length="182" mass="20168">MLIDIITLALLVWAVIKGLARGLVLAVFSLAAFVIGLAAALKLSAVTAGWLGDSINISAKWLPLVSFLVVFIAVSLLVNAAGKMLESTIEWTYLGWLNKAGGIVFYCILNLLIWSVVLFYLEKMHILSPESMEQSNTYPIIASWGPVTMEWLGKIIPVFSDVFEQLGHFFERISKDLRQNHT</sequence>
<keyword evidence="4 5" id="KW-0472">Membrane</keyword>
<feature type="transmembrane region" description="Helical" evidence="5">
    <location>
        <begin position="102"/>
        <end position="121"/>
    </location>
</feature>
<protein>
    <recommendedName>
        <fullName evidence="8">Colicin V production protein</fullName>
    </recommendedName>
</protein>
<accession>A0A0C1IKS7</accession>
<evidence type="ECO:0000256" key="1">
    <source>
        <dbReference type="ARBA" id="ARBA00004141"/>
    </source>
</evidence>
<proteinExistence type="predicted"/>
<organism evidence="6 7">
    <name type="scientific">Flavihumibacter solisilvae</name>
    <dbReference type="NCBI Taxonomy" id="1349421"/>
    <lineage>
        <taxon>Bacteria</taxon>
        <taxon>Pseudomonadati</taxon>
        <taxon>Bacteroidota</taxon>
        <taxon>Chitinophagia</taxon>
        <taxon>Chitinophagales</taxon>
        <taxon>Chitinophagaceae</taxon>
        <taxon>Flavihumibacter</taxon>
    </lineage>
</organism>
<dbReference type="STRING" id="1349421.OI18_09935"/>
<evidence type="ECO:0000256" key="3">
    <source>
        <dbReference type="ARBA" id="ARBA00022989"/>
    </source>
</evidence>
<evidence type="ECO:0008006" key="8">
    <source>
        <dbReference type="Google" id="ProtNLM"/>
    </source>
</evidence>
<evidence type="ECO:0000256" key="5">
    <source>
        <dbReference type="SAM" id="Phobius"/>
    </source>
</evidence>
<comment type="caution">
    <text evidence="6">The sequence shown here is derived from an EMBL/GenBank/DDBJ whole genome shotgun (WGS) entry which is preliminary data.</text>
</comment>
<dbReference type="Proteomes" id="UP000031408">
    <property type="component" value="Unassembled WGS sequence"/>
</dbReference>
<evidence type="ECO:0000256" key="2">
    <source>
        <dbReference type="ARBA" id="ARBA00022692"/>
    </source>
</evidence>
<dbReference type="Pfam" id="PF02674">
    <property type="entry name" value="Colicin_V"/>
    <property type="match status" value="1"/>
</dbReference>
<feature type="transmembrane region" description="Helical" evidence="5">
    <location>
        <begin position="30"/>
        <end position="52"/>
    </location>
</feature>
<dbReference type="PANTHER" id="PTHR37306:SF1">
    <property type="entry name" value="COLICIN V PRODUCTION PROTEIN"/>
    <property type="match status" value="1"/>
</dbReference>
<dbReference type="PANTHER" id="PTHR37306">
    <property type="entry name" value="COLICIN V PRODUCTION PROTEIN"/>
    <property type="match status" value="1"/>
</dbReference>
<keyword evidence="7" id="KW-1185">Reference proteome</keyword>
<dbReference type="RefSeq" id="WP_039139489.1">
    <property type="nucleotide sequence ID" value="NZ_JSVC01000010.1"/>
</dbReference>
<feature type="transmembrane region" description="Helical" evidence="5">
    <location>
        <begin position="64"/>
        <end position="82"/>
    </location>
</feature>
<evidence type="ECO:0000256" key="4">
    <source>
        <dbReference type="ARBA" id="ARBA00023136"/>
    </source>
</evidence>